<name>A0A183ANU1_9TREM</name>
<accession>A0A183ANU1</accession>
<dbReference type="Proteomes" id="UP000272942">
    <property type="component" value="Unassembled WGS sequence"/>
</dbReference>
<evidence type="ECO:0000313" key="2">
    <source>
        <dbReference type="EMBL" id="VDP83893.1"/>
    </source>
</evidence>
<sequence>MDLLKKLRDAQRTICALHVGRVGLMPYKNVVRTANRGSLKHAQRSGTPEIGQHPSAPEHARLQGDGRMPKQLLLQPRK</sequence>
<evidence type="ECO:0000313" key="3">
    <source>
        <dbReference type="Proteomes" id="UP000272942"/>
    </source>
</evidence>
<gene>
    <name evidence="2" type="ORF">ECPE_LOCUS8626</name>
</gene>
<evidence type="ECO:0000313" key="4">
    <source>
        <dbReference type="WBParaSite" id="ECPE_0000865201-mRNA-1"/>
    </source>
</evidence>
<dbReference type="AlphaFoldDB" id="A0A183ANU1"/>
<reference evidence="2 3" key="2">
    <citation type="submission" date="2018-11" db="EMBL/GenBank/DDBJ databases">
        <authorList>
            <consortium name="Pathogen Informatics"/>
        </authorList>
    </citation>
    <scope>NUCLEOTIDE SEQUENCE [LARGE SCALE GENOMIC DNA]</scope>
    <source>
        <strain evidence="2 3">Egypt</strain>
    </source>
</reference>
<dbReference type="WBParaSite" id="ECPE_0000865201-mRNA-1">
    <property type="protein sequence ID" value="ECPE_0000865201-mRNA-1"/>
    <property type="gene ID" value="ECPE_0000865201"/>
</dbReference>
<organism evidence="4">
    <name type="scientific">Echinostoma caproni</name>
    <dbReference type="NCBI Taxonomy" id="27848"/>
    <lineage>
        <taxon>Eukaryota</taxon>
        <taxon>Metazoa</taxon>
        <taxon>Spiralia</taxon>
        <taxon>Lophotrochozoa</taxon>
        <taxon>Platyhelminthes</taxon>
        <taxon>Trematoda</taxon>
        <taxon>Digenea</taxon>
        <taxon>Plagiorchiida</taxon>
        <taxon>Echinostomata</taxon>
        <taxon>Echinostomatoidea</taxon>
        <taxon>Echinostomatidae</taxon>
        <taxon>Echinostoma</taxon>
    </lineage>
</organism>
<feature type="compositionally biased region" description="Basic and acidic residues" evidence="1">
    <location>
        <begin position="56"/>
        <end position="68"/>
    </location>
</feature>
<feature type="region of interest" description="Disordered" evidence="1">
    <location>
        <begin position="37"/>
        <end position="78"/>
    </location>
</feature>
<keyword evidence="3" id="KW-1185">Reference proteome</keyword>
<dbReference type="EMBL" id="UZAN01046228">
    <property type="protein sequence ID" value="VDP83893.1"/>
    <property type="molecule type" value="Genomic_DNA"/>
</dbReference>
<protein>
    <submittedName>
        <fullName evidence="4">Transposase</fullName>
    </submittedName>
</protein>
<proteinExistence type="predicted"/>
<evidence type="ECO:0000256" key="1">
    <source>
        <dbReference type="SAM" id="MobiDB-lite"/>
    </source>
</evidence>
<reference evidence="4" key="1">
    <citation type="submission" date="2016-06" db="UniProtKB">
        <authorList>
            <consortium name="WormBaseParasite"/>
        </authorList>
    </citation>
    <scope>IDENTIFICATION</scope>
</reference>